<dbReference type="PANTHER" id="PTHR48071">
    <property type="entry name" value="SRCR DOMAIN-CONTAINING PROTEIN"/>
    <property type="match status" value="1"/>
</dbReference>
<feature type="disulfide bond" evidence="10">
    <location>
        <begin position="452"/>
        <end position="462"/>
    </location>
</feature>
<evidence type="ECO:0000256" key="10">
    <source>
        <dbReference type="PROSITE-ProRule" id="PRU00196"/>
    </source>
</evidence>
<proteinExistence type="predicted"/>
<dbReference type="GO" id="GO:0016020">
    <property type="term" value="C:membrane"/>
    <property type="evidence" value="ECO:0007669"/>
    <property type="project" value="UniProtKB-SubCell"/>
</dbReference>
<keyword evidence="9" id="KW-0325">Glycoprotein</keyword>
<reference evidence="15" key="2">
    <citation type="submission" date="2017-05" db="UniProtKB">
        <authorList>
            <consortium name="EnsemblMetazoa"/>
        </authorList>
    </citation>
    <scope>IDENTIFICATION</scope>
</reference>
<evidence type="ECO:0000256" key="11">
    <source>
        <dbReference type="SAM" id="MobiDB-lite"/>
    </source>
</evidence>
<evidence type="ECO:0000256" key="4">
    <source>
        <dbReference type="ARBA" id="ARBA00022737"/>
    </source>
</evidence>
<evidence type="ECO:0000259" key="14">
    <source>
        <dbReference type="PROSITE" id="PS50287"/>
    </source>
</evidence>
<protein>
    <recommendedName>
        <fullName evidence="14">SRCR domain-containing protein</fullName>
    </recommendedName>
</protein>
<name>A0A1X7UGH6_AMPQE</name>
<feature type="domain" description="SRCR" evidence="14">
    <location>
        <begin position="155"/>
        <end position="263"/>
    </location>
</feature>
<evidence type="ECO:0000256" key="13">
    <source>
        <dbReference type="SAM" id="SignalP"/>
    </source>
</evidence>
<feature type="transmembrane region" description="Helical" evidence="12">
    <location>
        <begin position="652"/>
        <end position="679"/>
    </location>
</feature>
<dbReference type="FunFam" id="3.10.250.10:FF:000016">
    <property type="entry name" value="Scavenger receptor cysteine-rich protein type 12"/>
    <property type="match status" value="2"/>
</dbReference>
<feature type="signal peptide" evidence="13">
    <location>
        <begin position="1"/>
        <end position="22"/>
    </location>
</feature>
<dbReference type="InterPro" id="IPR001190">
    <property type="entry name" value="SRCR"/>
</dbReference>
<evidence type="ECO:0000256" key="9">
    <source>
        <dbReference type="ARBA" id="ARBA00023180"/>
    </source>
</evidence>
<dbReference type="FunFam" id="3.10.250.10:FF:000007">
    <property type="entry name" value="Soluble scavenger receptor cysteine-rich domain-containing protein SSC5D"/>
    <property type="match status" value="1"/>
</dbReference>
<dbReference type="STRING" id="400682.A0A1X7UGH6"/>
<keyword evidence="7 10" id="KW-1015">Disulfide bond</keyword>
<dbReference type="PRINTS" id="PR00258">
    <property type="entry name" value="SPERACTRCPTR"/>
</dbReference>
<feature type="disulfide bond" evidence="10">
    <location>
        <begin position="343"/>
        <end position="353"/>
    </location>
</feature>
<organism evidence="15">
    <name type="scientific">Amphimedon queenslandica</name>
    <name type="common">Sponge</name>
    <dbReference type="NCBI Taxonomy" id="400682"/>
    <lineage>
        <taxon>Eukaryota</taxon>
        <taxon>Metazoa</taxon>
        <taxon>Porifera</taxon>
        <taxon>Demospongiae</taxon>
        <taxon>Heteroscleromorpha</taxon>
        <taxon>Haplosclerida</taxon>
        <taxon>Niphatidae</taxon>
        <taxon>Amphimedon</taxon>
    </lineage>
</organism>
<reference evidence="16" key="1">
    <citation type="journal article" date="2010" name="Nature">
        <title>The Amphimedon queenslandica genome and the evolution of animal complexity.</title>
        <authorList>
            <person name="Srivastava M."/>
            <person name="Simakov O."/>
            <person name="Chapman J."/>
            <person name="Fahey B."/>
            <person name="Gauthier M.E."/>
            <person name="Mitros T."/>
            <person name="Richards G.S."/>
            <person name="Conaco C."/>
            <person name="Dacre M."/>
            <person name="Hellsten U."/>
            <person name="Larroux C."/>
            <person name="Putnam N.H."/>
            <person name="Stanke M."/>
            <person name="Adamska M."/>
            <person name="Darling A."/>
            <person name="Degnan S.M."/>
            <person name="Oakley T.H."/>
            <person name="Plachetzki D.C."/>
            <person name="Zhai Y."/>
            <person name="Adamski M."/>
            <person name="Calcino A."/>
            <person name="Cummins S.F."/>
            <person name="Goodstein D.M."/>
            <person name="Harris C."/>
            <person name="Jackson D.J."/>
            <person name="Leys S.P."/>
            <person name="Shu S."/>
            <person name="Woodcroft B.J."/>
            <person name="Vervoort M."/>
            <person name="Kosik K.S."/>
            <person name="Manning G."/>
            <person name="Degnan B.M."/>
            <person name="Rokhsar D.S."/>
        </authorList>
    </citation>
    <scope>NUCLEOTIDE SEQUENCE [LARGE SCALE GENOMIC DNA]</scope>
</reference>
<keyword evidence="6 12" id="KW-0472">Membrane</keyword>
<feature type="domain" description="SRCR" evidence="14">
    <location>
        <begin position="382"/>
        <end position="487"/>
    </location>
</feature>
<dbReference type="OrthoDB" id="536948at2759"/>
<dbReference type="PROSITE" id="PS00420">
    <property type="entry name" value="SRCR_1"/>
    <property type="match status" value="1"/>
</dbReference>
<evidence type="ECO:0000313" key="15">
    <source>
        <dbReference type="EnsemblMetazoa" id="Aqu2.1.26745_001"/>
    </source>
</evidence>
<dbReference type="InterPro" id="IPR036772">
    <property type="entry name" value="SRCR-like_dom_sf"/>
</dbReference>
<dbReference type="SMART" id="SM00202">
    <property type="entry name" value="SR"/>
    <property type="match status" value="3"/>
</dbReference>
<comment type="subcellular location">
    <subcellularLocation>
        <location evidence="1">Membrane</location>
        <topology evidence="1">Single-pass membrane protein</topology>
    </subcellularLocation>
</comment>
<evidence type="ECO:0000256" key="3">
    <source>
        <dbReference type="ARBA" id="ARBA00022729"/>
    </source>
</evidence>
<sequence>MENMASLHLFCFFLSFTSLVHGCCENSLRLYDVNADNETDSMSEGAVQYCYGGTWYGVCDYSWYCQEANVACRQLGFLGAHTYVRNSGNSYGYYSPIRHYYYSCNGHESSLSDCNSHYLNSYYCRSSDAAGVRCVDLPSNTTNDTVVSCSVPGSVQLSGGKLESEGVLNYCSNGYWVQFCALDEEEAVVACKQLGYQPFAALISVAELDSWNEGYSPLAVSCNRYATETNLSNCSFSSTYTNNYYYSSVCTETCTHPKAIRCYRGDLCVDGKVRLVDGSLNQEGRVEVCVNGVWGSICGQGWSTSDARVVCKQLGYPDTEPYISTNGKYGAGNGPIFFSGVSCQGWENSFSLCGKTSYRHFTCSHNHLAGTLCTDGCTEGEVRLVGGSSDSEGTVEICHDKLWGLITDAGWDNKDARVICKQLNLPVEGSVAIKSSWFGKPDRAIHYSYSLCHGDELSFSSCWKVTHSLSEGRNIYKDSQSAGVICLSFPPSSSIISSNIVCTVTINYINSSSTTTTRVSSSRIRPSSSSVLTSRVSSSCIVSSSSSSIFSTTINSVSSTTTSVLFAVSSEFFYSTVKSPTSSRMSFHNSVSAIINSVSSSSGGDRPTHNPSSTSYTFSVSSIMTISSSVQTSAQPTVGSNAQNNSQAFGSIGVVIVVLLAVLIILVSVIGCAVVAWCLRTNVKKKRSTNRSLPVMQMPSAQYQMIANQSTDADPKDSSDEEFPGTSEQGAYDKEPDEKEPLCELSV</sequence>
<dbReference type="Gene3D" id="3.10.250.10">
    <property type="entry name" value="SRCR-like domain"/>
    <property type="match status" value="4"/>
</dbReference>
<feature type="compositionally biased region" description="Basic and acidic residues" evidence="11">
    <location>
        <begin position="731"/>
        <end position="747"/>
    </location>
</feature>
<evidence type="ECO:0000256" key="8">
    <source>
        <dbReference type="ARBA" id="ARBA00023170"/>
    </source>
</evidence>
<evidence type="ECO:0000256" key="6">
    <source>
        <dbReference type="ARBA" id="ARBA00023136"/>
    </source>
</evidence>
<comment type="caution">
    <text evidence="10">Lacks conserved residue(s) required for the propagation of feature annotation.</text>
</comment>
<gene>
    <name evidence="15" type="primary">105313459</name>
</gene>
<dbReference type="KEGG" id="aqu:105313459"/>
<dbReference type="Pfam" id="PF00530">
    <property type="entry name" value="SRCR"/>
    <property type="match status" value="4"/>
</dbReference>
<dbReference type="Proteomes" id="UP000007879">
    <property type="component" value="Unassembled WGS sequence"/>
</dbReference>
<keyword evidence="3 13" id="KW-0732">Signal</keyword>
<dbReference type="EnsemblMetazoa" id="Aqu2.1.26745_001">
    <property type="protein sequence ID" value="Aqu2.1.26745_001"/>
    <property type="gene ID" value="Aqu2.1.26745"/>
</dbReference>
<feature type="region of interest" description="Disordered" evidence="11">
    <location>
        <begin position="705"/>
        <end position="747"/>
    </location>
</feature>
<keyword evidence="8" id="KW-0675">Receptor</keyword>
<evidence type="ECO:0000313" key="16">
    <source>
        <dbReference type="Proteomes" id="UP000007879"/>
    </source>
</evidence>
<keyword evidence="4" id="KW-0677">Repeat</keyword>
<evidence type="ECO:0000256" key="2">
    <source>
        <dbReference type="ARBA" id="ARBA00022692"/>
    </source>
</evidence>
<dbReference type="InParanoid" id="A0A1X7UGH6"/>
<keyword evidence="16" id="KW-1185">Reference proteome</keyword>
<evidence type="ECO:0000256" key="12">
    <source>
        <dbReference type="SAM" id="Phobius"/>
    </source>
</evidence>
<accession>A0A1X7UGH6</accession>
<dbReference type="EnsemblMetazoa" id="XM_011406909.2">
    <property type="protein sequence ID" value="XP_011405211.2"/>
    <property type="gene ID" value="LOC105313459"/>
</dbReference>
<keyword evidence="5 12" id="KW-1133">Transmembrane helix</keyword>
<evidence type="ECO:0000256" key="7">
    <source>
        <dbReference type="ARBA" id="ARBA00023157"/>
    </source>
</evidence>
<feature type="domain" description="SRCR" evidence="14">
    <location>
        <begin position="273"/>
        <end position="374"/>
    </location>
</feature>
<dbReference type="PANTHER" id="PTHR48071:SF18">
    <property type="entry name" value="DELETED IN MALIGNANT BRAIN TUMORS 1 PROTEIN-RELATED"/>
    <property type="match status" value="1"/>
</dbReference>
<dbReference type="AlphaFoldDB" id="A0A1X7UGH6"/>
<keyword evidence="2 12" id="KW-0812">Transmembrane</keyword>
<dbReference type="SUPFAM" id="SSF56487">
    <property type="entry name" value="SRCR-like"/>
    <property type="match status" value="4"/>
</dbReference>
<feature type="chain" id="PRO_5010873646" description="SRCR domain-containing protein" evidence="13">
    <location>
        <begin position="23"/>
        <end position="747"/>
    </location>
</feature>
<feature type="domain" description="SRCR" evidence="14">
    <location>
        <begin position="28"/>
        <end position="135"/>
    </location>
</feature>
<dbReference type="PROSITE" id="PS50287">
    <property type="entry name" value="SRCR_2"/>
    <property type="match status" value="4"/>
</dbReference>
<feature type="disulfide bond" evidence="10">
    <location>
        <begin position="104"/>
        <end position="114"/>
    </location>
</feature>
<evidence type="ECO:0000256" key="5">
    <source>
        <dbReference type="ARBA" id="ARBA00022989"/>
    </source>
</evidence>
<evidence type="ECO:0000256" key="1">
    <source>
        <dbReference type="ARBA" id="ARBA00004167"/>
    </source>
</evidence>